<evidence type="ECO:0000256" key="3">
    <source>
        <dbReference type="ARBA" id="ARBA00025740"/>
    </source>
</evidence>
<evidence type="ECO:0000256" key="4">
    <source>
        <dbReference type="SAM" id="MobiDB-lite"/>
    </source>
</evidence>
<dbReference type="EMBL" id="JAFCMP010000257">
    <property type="protein sequence ID" value="KAG5182179.1"/>
    <property type="molecule type" value="Genomic_DNA"/>
</dbReference>
<proteinExistence type="inferred from homology"/>
<dbReference type="PANTHER" id="PTHR11227">
    <property type="entry name" value="WD-REPEAT PROTEIN INTERACTING WITH PHOSPHOINOSIDES WIPI -RELATED"/>
    <property type="match status" value="1"/>
</dbReference>
<accession>A0A835Z323</accession>
<feature type="compositionally biased region" description="Gly residues" evidence="4">
    <location>
        <begin position="412"/>
        <end position="421"/>
    </location>
</feature>
<evidence type="ECO:0000256" key="2">
    <source>
        <dbReference type="ARBA" id="ARBA00022737"/>
    </source>
</evidence>
<evidence type="ECO:0000313" key="5">
    <source>
        <dbReference type="EMBL" id="KAG5182179.1"/>
    </source>
</evidence>
<gene>
    <name evidence="5" type="ORF">JKP88DRAFT_199417</name>
</gene>
<dbReference type="InterPro" id="IPR036322">
    <property type="entry name" value="WD40_repeat_dom_sf"/>
</dbReference>
<dbReference type="InterPro" id="IPR015943">
    <property type="entry name" value="WD40/YVTN_repeat-like_dom_sf"/>
</dbReference>
<organism evidence="5 6">
    <name type="scientific">Tribonema minus</name>
    <dbReference type="NCBI Taxonomy" id="303371"/>
    <lineage>
        <taxon>Eukaryota</taxon>
        <taxon>Sar</taxon>
        <taxon>Stramenopiles</taxon>
        <taxon>Ochrophyta</taxon>
        <taxon>PX clade</taxon>
        <taxon>Xanthophyceae</taxon>
        <taxon>Tribonematales</taxon>
        <taxon>Tribonemataceae</taxon>
        <taxon>Tribonema</taxon>
    </lineage>
</organism>
<keyword evidence="6" id="KW-1185">Reference proteome</keyword>
<dbReference type="Pfam" id="PF21032">
    <property type="entry name" value="PROPPIN"/>
    <property type="match status" value="1"/>
</dbReference>
<feature type="region of interest" description="Disordered" evidence="4">
    <location>
        <begin position="261"/>
        <end position="288"/>
    </location>
</feature>
<dbReference type="Proteomes" id="UP000664859">
    <property type="component" value="Unassembled WGS sequence"/>
</dbReference>
<dbReference type="InterPro" id="IPR001680">
    <property type="entry name" value="WD40_rpt"/>
</dbReference>
<dbReference type="SUPFAM" id="SSF50978">
    <property type="entry name" value="WD40 repeat-like"/>
    <property type="match status" value="1"/>
</dbReference>
<keyword evidence="1" id="KW-0853">WD repeat</keyword>
<comment type="similarity">
    <text evidence="3">Belongs to the WD repeat PROPPIN family.</text>
</comment>
<dbReference type="OrthoDB" id="1667587at2759"/>
<sequence length="467" mass="49089">MSSMNLSKEQENEILFVGFNQDSGCFACGTDNGFRIYNVDPFRETFRRVFSAGVGIVEMLFRCNLLALVGGGRNPRYPPNKVMIWDDHQNRCIGELSFRSEVKAVKLRRDRVVVALAHKIYVYRFSDLKLLDQINTIKNESGLLALCPDSSNMVLACPGISRGHVNVELYDTRKSTLVPAHESDLAQLALNSDGSLVATASDKGTLIRVFDTSSGALVQELRRGMDRADITSICFNQTSSYLACCSDRGTVHIFDLKGGQGTTSAGSGAGVRQRSDSSGSGGGGPSKNTRSGLSFLGGILPMAVPKYFSSEWSYAQVRGVESRSICAFGAEPNTIVVVSADGSFLLARFDEPGECERVSYAKFIRGPTDEALDDMGTPLGVPATAPTPTTVSRVPTADADAVAAMPNSGQGISNGGAGGGSSSSSPAEQATSSTGAAASGNGEDASRVPAAAAVVAVGGEVQRGDMT</sequence>
<evidence type="ECO:0000256" key="1">
    <source>
        <dbReference type="ARBA" id="ARBA00022574"/>
    </source>
</evidence>
<dbReference type="InterPro" id="IPR048720">
    <property type="entry name" value="PROPPIN"/>
</dbReference>
<reference evidence="5" key="1">
    <citation type="submission" date="2021-02" db="EMBL/GenBank/DDBJ databases">
        <title>First Annotated Genome of the Yellow-green Alga Tribonema minus.</title>
        <authorList>
            <person name="Mahan K.M."/>
        </authorList>
    </citation>
    <scope>NUCLEOTIDE SEQUENCE</scope>
    <source>
        <strain evidence="5">UTEX B ZZ1240</strain>
    </source>
</reference>
<feature type="compositionally biased region" description="Low complexity" evidence="4">
    <location>
        <begin position="422"/>
        <end position="440"/>
    </location>
</feature>
<dbReference type="Gene3D" id="2.130.10.10">
    <property type="entry name" value="YVTN repeat-like/Quinoprotein amine dehydrogenase"/>
    <property type="match status" value="1"/>
</dbReference>
<evidence type="ECO:0000313" key="6">
    <source>
        <dbReference type="Proteomes" id="UP000664859"/>
    </source>
</evidence>
<name>A0A835Z323_9STRA</name>
<protein>
    <submittedName>
        <fullName evidence="5">WD40-repeat-containing domain protein</fullName>
    </submittedName>
</protein>
<dbReference type="GO" id="GO:0005737">
    <property type="term" value="C:cytoplasm"/>
    <property type="evidence" value="ECO:0007669"/>
    <property type="project" value="UniProtKB-ARBA"/>
</dbReference>
<feature type="region of interest" description="Disordered" evidence="4">
    <location>
        <begin position="404"/>
        <end position="448"/>
    </location>
</feature>
<dbReference type="AlphaFoldDB" id="A0A835Z323"/>
<keyword evidence="2" id="KW-0677">Repeat</keyword>
<dbReference type="SMART" id="SM00320">
    <property type="entry name" value="WD40"/>
    <property type="match status" value="3"/>
</dbReference>
<comment type="caution">
    <text evidence="5">The sequence shown here is derived from an EMBL/GenBank/DDBJ whole genome shotgun (WGS) entry which is preliminary data.</text>
</comment>